<organism evidence="11 12">
    <name type="scientific">Heterorhabditis bacteriophora</name>
    <name type="common">Entomopathogenic nematode worm</name>
    <dbReference type="NCBI Taxonomy" id="37862"/>
    <lineage>
        <taxon>Eukaryota</taxon>
        <taxon>Metazoa</taxon>
        <taxon>Ecdysozoa</taxon>
        <taxon>Nematoda</taxon>
        <taxon>Chromadorea</taxon>
        <taxon>Rhabditida</taxon>
        <taxon>Rhabditina</taxon>
        <taxon>Rhabditomorpha</taxon>
        <taxon>Strongyloidea</taxon>
        <taxon>Heterorhabditidae</taxon>
        <taxon>Heterorhabditis</taxon>
    </lineage>
</organism>
<dbReference type="InterPro" id="IPR004179">
    <property type="entry name" value="Sec63-dom"/>
</dbReference>
<dbReference type="Gene3D" id="1.10.3380.10">
    <property type="entry name" value="Sec63 N-terminal domain-like domain"/>
    <property type="match status" value="1"/>
</dbReference>
<dbReference type="Proteomes" id="UP000095283">
    <property type="component" value="Unplaced"/>
</dbReference>
<evidence type="ECO:0000256" key="4">
    <source>
        <dbReference type="ARBA" id="ARBA00022801"/>
    </source>
</evidence>
<accession>A0A1I7XD94</accession>
<dbReference type="Gene3D" id="1.10.10.10">
    <property type="entry name" value="Winged helix-like DNA-binding domain superfamily/Winged helix DNA-binding domain"/>
    <property type="match status" value="2"/>
</dbReference>
<keyword evidence="8" id="KW-0472">Membrane</keyword>
<evidence type="ECO:0000256" key="8">
    <source>
        <dbReference type="ARBA" id="ARBA00023136"/>
    </source>
</evidence>
<comment type="function">
    <text evidence="9">Catalyzes the ATP-dependent unwinding of U4/U6 RNA duplices, an essential step in the assembly of a catalytically active spliceosome. Plays a role in pre-mRNA splicing.</text>
</comment>
<dbReference type="FunFam" id="1.10.150.20:FF:000013">
    <property type="entry name" value="U5 small nuclear ribonucleoprotein kDa helicase"/>
    <property type="match status" value="1"/>
</dbReference>
<dbReference type="GO" id="GO:0016787">
    <property type="term" value="F:hydrolase activity"/>
    <property type="evidence" value="ECO:0007669"/>
    <property type="project" value="UniProtKB-KW"/>
</dbReference>
<dbReference type="SUPFAM" id="SSF52540">
    <property type="entry name" value="P-loop containing nucleoside triphosphate hydrolases"/>
    <property type="match status" value="2"/>
</dbReference>
<dbReference type="PANTHER" id="PTHR24075">
    <property type="entry name" value="SEC63 DOMAIN-CONTAINING"/>
    <property type="match status" value="1"/>
</dbReference>
<dbReference type="FunFam" id="1.10.10.10:FF:000024">
    <property type="entry name" value="U5 small nuclear ribonucleoprotein helicase"/>
    <property type="match status" value="1"/>
</dbReference>
<evidence type="ECO:0000256" key="3">
    <source>
        <dbReference type="ARBA" id="ARBA00022741"/>
    </source>
</evidence>
<dbReference type="GO" id="GO:0003724">
    <property type="term" value="F:RNA helicase activity"/>
    <property type="evidence" value="ECO:0007669"/>
    <property type="project" value="TreeGrafter"/>
</dbReference>
<dbReference type="SMART" id="SM00973">
    <property type="entry name" value="Sec63"/>
    <property type="match status" value="1"/>
</dbReference>
<dbReference type="GO" id="GO:0016020">
    <property type="term" value="C:membrane"/>
    <property type="evidence" value="ECO:0007669"/>
    <property type="project" value="UniProtKB-SubCell"/>
</dbReference>
<dbReference type="Pfam" id="PF00270">
    <property type="entry name" value="DEAD"/>
    <property type="match status" value="1"/>
</dbReference>
<dbReference type="Gene3D" id="2.60.40.150">
    <property type="entry name" value="C2 domain"/>
    <property type="match status" value="2"/>
</dbReference>
<dbReference type="Gene3D" id="3.40.50.300">
    <property type="entry name" value="P-loop containing nucleotide triphosphate hydrolases"/>
    <property type="match status" value="2"/>
</dbReference>
<dbReference type="SUPFAM" id="SSF158702">
    <property type="entry name" value="Sec63 N-terminal domain-like"/>
    <property type="match status" value="1"/>
</dbReference>
<dbReference type="GO" id="GO:0003723">
    <property type="term" value="F:RNA binding"/>
    <property type="evidence" value="ECO:0007669"/>
    <property type="project" value="TreeGrafter"/>
</dbReference>
<keyword evidence="11" id="KW-1185">Reference proteome</keyword>
<evidence type="ECO:0000256" key="1">
    <source>
        <dbReference type="ARBA" id="ARBA00004141"/>
    </source>
</evidence>
<reference evidence="12" key="1">
    <citation type="submission" date="2016-11" db="UniProtKB">
        <authorList>
            <consortium name="WormBaseParasite"/>
        </authorList>
    </citation>
    <scope>IDENTIFICATION</scope>
</reference>
<evidence type="ECO:0000313" key="12">
    <source>
        <dbReference type="WBParaSite" id="Hba_15608"/>
    </source>
</evidence>
<keyword evidence="3" id="KW-0547">Nucleotide-binding</keyword>
<dbReference type="InterPro" id="IPR035892">
    <property type="entry name" value="C2_domain_sf"/>
</dbReference>
<dbReference type="GO" id="GO:0000388">
    <property type="term" value="P:spliceosome conformational change to release U4 (or U4atac) and U1 (or U11)"/>
    <property type="evidence" value="ECO:0007669"/>
    <property type="project" value="TreeGrafter"/>
</dbReference>
<dbReference type="InterPro" id="IPR011545">
    <property type="entry name" value="DEAD/DEAH_box_helicase_dom"/>
</dbReference>
<dbReference type="InterPro" id="IPR027417">
    <property type="entry name" value="P-loop_NTPase"/>
</dbReference>
<protein>
    <submittedName>
        <fullName evidence="12">SEC63 domain-containing protein</fullName>
    </submittedName>
</protein>
<comment type="subcellular location">
    <subcellularLocation>
        <location evidence="1">Membrane</location>
        <topology evidence="1">Multi-pass membrane protein</topology>
    </subcellularLocation>
</comment>
<dbReference type="InterPro" id="IPR057842">
    <property type="entry name" value="WH_MER3"/>
</dbReference>
<dbReference type="GO" id="GO:0005681">
    <property type="term" value="C:spliceosomal complex"/>
    <property type="evidence" value="ECO:0007669"/>
    <property type="project" value="TreeGrafter"/>
</dbReference>
<dbReference type="GO" id="GO:0005524">
    <property type="term" value="F:ATP binding"/>
    <property type="evidence" value="ECO:0007669"/>
    <property type="project" value="UniProtKB-KW"/>
</dbReference>
<keyword evidence="2" id="KW-0812">Transmembrane</keyword>
<keyword evidence="5" id="KW-0347">Helicase</keyword>
<dbReference type="WBParaSite" id="Hba_15608">
    <property type="protein sequence ID" value="Hba_15608"/>
    <property type="gene ID" value="Hba_15608"/>
</dbReference>
<dbReference type="Pfam" id="PF02889">
    <property type="entry name" value="Sec63"/>
    <property type="match status" value="2"/>
</dbReference>
<evidence type="ECO:0000256" key="2">
    <source>
        <dbReference type="ARBA" id="ARBA00022692"/>
    </source>
</evidence>
<sequence>MLGRAGRPQYDSKGKGILITNHSELQFYLSLMNQQLPVESQMITRLSDMLNAEVVLGTINSVSDAMSWMGYTYLYVRMLKSPALYGISVEQAKVDPLLEQRRADLIHTASLQLDKGNLIKYDKKSGLIQVIFLLMNSLSYLIKHNLTLFLRFAMNCLARVFFYLYFSLQGELIKMPKMGKPLYKFIRQFPKLEMTTLIQPITRTTLRIELTITPDFQWDEKKFCEDEHVVKMFVPVFDPLPPLYFVRIVSDRWLGSETVLPISFRHLVLPEKYPPPTELLDLQPLPISALNNKQFEDVFRASDIKVFNPIQTQVFRTVYESNDNVLIAAPNGSGKTACAELDMAVKVYYYAILAYCYLNYFFFRYSWDNVSQFLGVQSFTYSIPTCCYGTSCVSSYHSTWRKITTKTIFSETCQFFWDNLNLKNDCIHHPDVCKTSGCFTGMCCATINVLSNKYDSKCVLMCQSSKKDFFKKFLYEPLPVESHLDHCLHDHFNAEIVTKTIENKQDAIDYLTWTLLYRRMTQNPNYYNLQEISHRYLSDALSELVENTLKDLENSKVSVHIVIYLSYMQGYIQYTCICIAIKDDMDTVPLNLGMIAAYYYISYTTIELFSMSLQAKTKLRALIEIISNASEFASVPMRHREDSVLKQLADRLPGQMKNQKFSDPHVKVISSFKFLIGSLLLIKSISSNGWLSPAIHAMELSQMLTQAMYSNESYIKQLPHCNSGLLERAKEKKVESVFELLELEDEDREAVLSMEGAQLADVAKFCNHYPSIEVEHKLGQDTINVLVYTTFKHSIYLNFDIFDLILNYF</sequence>
<dbReference type="Gene3D" id="1.10.150.20">
    <property type="entry name" value="5' to 3' exonuclease, C-terminal subdomain"/>
    <property type="match status" value="1"/>
</dbReference>
<dbReference type="InterPro" id="IPR036388">
    <property type="entry name" value="WH-like_DNA-bd_sf"/>
</dbReference>
<name>A0A1I7XD94_HETBA</name>
<evidence type="ECO:0000313" key="11">
    <source>
        <dbReference type="Proteomes" id="UP000095283"/>
    </source>
</evidence>
<evidence type="ECO:0000256" key="9">
    <source>
        <dbReference type="ARBA" id="ARBA00054527"/>
    </source>
</evidence>
<dbReference type="FunFam" id="1.10.10.10:FF:000012">
    <property type="entry name" value="U5 small nuclear ribonucleoprotein helicase"/>
    <property type="match status" value="1"/>
</dbReference>
<keyword evidence="6" id="KW-0067">ATP-binding</keyword>
<keyword evidence="7" id="KW-1133">Transmembrane helix</keyword>
<keyword evidence="4" id="KW-0378">Hydrolase</keyword>
<feature type="domain" description="SEC63" evidence="10">
    <location>
        <begin position="589"/>
        <end position="806"/>
    </location>
</feature>
<dbReference type="PANTHER" id="PTHR24075:SF5">
    <property type="entry name" value="U5 SMALL NUCLEAR RIBONUCLEOPROTEIN 200 KDA HELICASE"/>
    <property type="match status" value="1"/>
</dbReference>
<evidence type="ECO:0000259" key="10">
    <source>
        <dbReference type="SMART" id="SM00973"/>
    </source>
</evidence>
<dbReference type="Pfam" id="PF23445">
    <property type="entry name" value="WHD_SNRNP200"/>
    <property type="match status" value="2"/>
</dbReference>
<evidence type="ECO:0000256" key="6">
    <source>
        <dbReference type="ARBA" id="ARBA00022840"/>
    </source>
</evidence>
<evidence type="ECO:0000256" key="5">
    <source>
        <dbReference type="ARBA" id="ARBA00022806"/>
    </source>
</evidence>
<proteinExistence type="predicted"/>
<dbReference type="AlphaFoldDB" id="A0A1I7XD94"/>
<evidence type="ECO:0000256" key="7">
    <source>
        <dbReference type="ARBA" id="ARBA00022989"/>
    </source>
</evidence>